<accession>A0A6V7P6P7</accession>
<organism evidence="1">
    <name type="scientific">Ananas comosus var. bracteatus</name>
    <name type="common">red pineapple</name>
    <dbReference type="NCBI Taxonomy" id="296719"/>
    <lineage>
        <taxon>Eukaryota</taxon>
        <taxon>Viridiplantae</taxon>
        <taxon>Streptophyta</taxon>
        <taxon>Embryophyta</taxon>
        <taxon>Tracheophyta</taxon>
        <taxon>Spermatophyta</taxon>
        <taxon>Magnoliopsida</taxon>
        <taxon>Liliopsida</taxon>
        <taxon>Poales</taxon>
        <taxon>Bromeliaceae</taxon>
        <taxon>Bromelioideae</taxon>
        <taxon>Ananas</taxon>
    </lineage>
</organism>
<name>A0A6V7P6P7_ANACO</name>
<evidence type="ECO:0000313" key="1">
    <source>
        <dbReference type="EMBL" id="CAD1826452.1"/>
    </source>
</evidence>
<sequence length="242" mass="27252">MLLSTSFNKLSFRFLRGISSSLPFVLHQHPQRSITVFIAKQKKPQCSRHIYFSLIIPELILVMFRHITIEAEITLLRTQGTLSVPQAQGLPGVPTTSWQSDPLAASVYGGNEFAAGAPSAIPNGQMPAWDPTTMPGEPMERLQARTLLAKHMHRHLFPSFHPLRQFRSRCLLTGLLPMHGLPRHPRVSLLTTLHELFNVLCYFQHHKIDTPKHNSSSFSPSVRPQDQLCVYVRVLALISLGI</sequence>
<protein>
    <submittedName>
        <fullName evidence="1">Uncharacterized protein</fullName>
    </submittedName>
</protein>
<proteinExistence type="predicted"/>
<dbReference type="EMBL" id="LR862145">
    <property type="protein sequence ID" value="CAD1826452.1"/>
    <property type="molecule type" value="Genomic_DNA"/>
</dbReference>
<gene>
    <name evidence="1" type="ORF">CB5_LOCUS9663</name>
</gene>
<dbReference type="AlphaFoldDB" id="A0A6V7P6P7"/>
<reference evidence="1" key="1">
    <citation type="submission" date="2020-07" db="EMBL/GenBank/DDBJ databases">
        <authorList>
            <person name="Lin J."/>
        </authorList>
    </citation>
    <scope>NUCLEOTIDE SEQUENCE</scope>
</reference>